<feature type="region of interest" description="Disordered" evidence="1">
    <location>
        <begin position="399"/>
        <end position="509"/>
    </location>
</feature>
<feature type="compositionally biased region" description="Low complexity" evidence="1">
    <location>
        <begin position="200"/>
        <end position="210"/>
    </location>
</feature>
<comment type="caution">
    <text evidence="3">The sequence shown here is derived from an EMBL/GenBank/DDBJ whole genome shotgun (WGS) entry which is preliminary data.</text>
</comment>
<feature type="compositionally biased region" description="Polar residues" evidence="1">
    <location>
        <begin position="485"/>
        <end position="504"/>
    </location>
</feature>
<dbReference type="EMBL" id="JAFCIX010000553">
    <property type="protein sequence ID" value="KAH6587753.1"/>
    <property type="molecule type" value="Genomic_DNA"/>
</dbReference>
<dbReference type="PANTHER" id="PTHR13374:SF3">
    <property type="entry name" value="DET1 HOMOLOG"/>
    <property type="match status" value="1"/>
</dbReference>
<feature type="compositionally biased region" description="Basic residues" evidence="1">
    <location>
        <begin position="424"/>
        <end position="454"/>
    </location>
</feature>
<organism evidence="3 4">
    <name type="scientific">Batrachochytrium salamandrivorans</name>
    <dbReference type="NCBI Taxonomy" id="1357716"/>
    <lineage>
        <taxon>Eukaryota</taxon>
        <taxon>Fungi</taxon>
        <taxon>Fungi incertae sedis</taxon>
        <taxon>Chytridiomycota</taxon>
        <taxon>Chytridiomycota incertae sedis</taxon>
        <taxon>Chytridiomycetes</taxon>
        <taxon>Rhizophydiales</taxon>
        <taxon>Rhizophydiales incertae sedis</taxon>
        <taxon>Batrachochytrium</taxon>
    </lineage>
</organism>
<gene>
    <name evidence="2" type="ORF">BASA50_011131</name>
    <name evidence="3" type="ORF">BASA50_011144</name>
</gene>
<evidence type="ECO:0000313" key="4">
    <source>
        <dbReference type="Proteomes" id="UP001648503"/>
    </source>
</evidence>
<evidence type="ECO:0000313" key="3">
    <source>
        <dbReference type="EMBL" id="KAH6587753.1"/>
    </source>
</evidence>
<feature type="region of interest" description="Disordered" evidence="1">
    <location>
        <begin position="195"/>
        <end position="222"/>
    </location>
</feature>
<dbReference type="PANTHER" id="PTHR13374">
    <property type="entry name" value="DET1 HOMOLOG DE-ETIOLATED-1 HOMOLOG"/>
    <property type="match status" value="1"/>
</dbReference>
<evidence type="ECO:0000256" key="1">
    <source>
        <dbReference type="SAM" id="MobiDB-lite"/>
    </source>
</evidence>
<dbReference type="Pfam" id="PF09737">
    <property type="entry name" value="Det1"/>
    <property type="match status" value="3"/>
</dbReference>
<keyword evidence="4" id="KW-1185">Reference proteome</keyword>
<dbReference type="EMBL" id="JAFCIX010000553">
    <property type="protein sequence ID" value="KAH6587740.1"/>
    <property type="molecule type" value="Genomic_DNA"/>
</dbReference>
<sequence>MDLDELSGASSMWSTASNDAAAAKACLLASTLASTMAAQAVPCMDLSPRRLLSAPSLNLLKRLQDRALQPHRPGRCMLDNRRFYTNLFPNCTSFKVTQPEFVIRKFTPCGQYLVCFSQNAHALRIYHYHMPHNSTINTLSSEISSSSTESVYHTDTPPTAIPLASASVEASGSSSAPSPAPYVTRPFLSTAATHIDHTHSSSTSSTSISDTDPHLRSTHTKSGMPAIPAYPCSNRKLEFDAVFKLKYEKILTGGSEMLCKDFCLFAPNKRHMILSSAVPSGCRPEEGRRFPSSLDCIRNLDHITLWVIDIRTGEVCDKKTYKNDYVYLTNHAGVHLHQDLLGVTSVQNQCVYILKLENSGKLTPVNTIGYFTHEDDEATIALQNEAEEKLQRQIAVERVRQQAEKAAGQDRWTSSRHGPTSSHSHSHHHYQHQHHPYNLRHHHSRNLHQPRQPHLHPYANAPHPDYRQTRTLAAGSVSRRDEYAGSTNPTDRNLSATIGASMPTTHGGGNLLSPIYRDWDPTRPSPFGQQQQQWQLAQPQIHPRPVLLPSPHLRPPLYHRQHQQHQQQHPPPPPHHAFGSHDPNYSTRPPASRLFQLVGMRRENDSGFQVPNSPIPTVITPEATSGAMHAAATSSSSTNAAATALAFHRPIRRAVFRPLSGTHHDHPTPLLHPADRDGRLVRERFTDGGIRHGASGPASASASAPAPVFVPAPAPIAASASESMWSRNFFQSDGGLPPSMTPNEASCPLSGIKHRIMAYLYRRAITSTLPDALNHFHLTYPYFSALVMWRMQFLDRGHILLKLGSIDNVSGQLMEQSTGYISFFVVYSLTTSRVLGVFENSSQELFDIFEQWGCFHGTSYSSSSAATEAGQFGESAGGNMNAETTMHPLQQLATLHCNNEYARQLARKHMYAVRKARNGGAAQAIRRVLSSLPINPQSFSTSAYFDHDLFSYDDKVLNSCDRIRPSLEFPCKFYCRLTGKLKFKLETNAMMNGHTRGEKTNVMYIFHPVDPFVITVQQVQGMVTVLNIHYANF</sequence>
<dbReference type="InterPro" id="IPR019138">
    <property type="entry name" value="De-etiolated_protein_1_Det1"/>
</dbReference>
<name>A0ABQ8EWX4_9FUNG</name>
<dbReference type="Proteomes" id="UP001648503">
    <property type="component" value="Unassembled WGS sequence"/>
</dbReference>
<feature type="region of interest" description="Disordered" evidence="1">
    <location>
        <begin position="544"/>
        <end position="590"/>
    </location>
</feature>
<accession>A0ABQ8EWX4</accession>
<proteinExistence type="predicted"/>
<evidence type="ECO:0000313" key="2">
    <source>
        <dbReference type="EMBL" id="KAH6587740.1"/>
    </source>
</evidence>
<protein>
    <submittedName>
        <fullName evidence="3">Uncharacterized protein</fullName>
    </submittedName>
</protein>
<reference evidence="3 4" key="1">
    <citation type="submission" date="2021-02" db="EMBL/GenBank/DDBJ databases">
        <title>Variation within the Batrachochytrium salamandrivorans European outbreak.</title>
        <authorList>
            <person name="Kelly M."/>
            <person name="Pasmans F."/>
            <person name="Shea T.P."/>
            <person name="Munoz J.F."/>
            <person name="Carranza S."/>
            <person name="Cuomo C.A."/>
            <person name="Martel A."/>
        </authorList>
    </citation>
    <scope>NUCLEOTIDE SEQUENCE [LARGE SCALE GENOMIC DNA]</scope>
    <source>
        <strain evidence="3 4">AMFP18/2</strain>
    </source>
</reference>